<dbReference type="WBParaSite" id="ACRNAN_Path_1213.g4710.t1">
    <property type="protein sequence ID" value="ACRNAN_Path_1213.g4710.t1"/>
    <property type="gene ID" value="ACRNAN_Path_1213.g4710"/>
</dbReference>
<sequence>MSWLNKLGVDKLVKLGRIVKERGGLMASVKEMYLMDNLKSGRLVGKDKFGNLYFEDNSHHIPKNRWVKYPDKVWLDYDPSQIPAEWHRWLHHICDDPPTIDNPVPEGDIRKKWLLDHRENNSLDPNLKYVPYSTTRTKIQAWEPGQKKTSEGL</sequence>
<keyword evidence="2" id="KW-0813">Transport</keyword>
<dbReference type="GO" id="GO:0005743">
    <property type="term" value="C:mitochondrial inner membrane"/>
    <property type="evidence" value="ECO:0007669"/>
    <property type="project" value="UniProtKB-SubCell"/>
</dbReference>
<reference evidence="4" key="1">
    <citation type="submission" date="2022-11" db="UniProtKB">
        <authorList>
            <consortium name="WormBaseParasite"/>
        </authorList>
    </citation>
    <scope>IDENTIFICATION</scope>
</reference>
<proteinExistence type="inferred from homology"/>
<keyword evidence="3" id="KW-1185">Reference proteome</keyword>
<comment type="subunit">
    <text evidence="2">Complex I is composed of 45 different subunits.</text>
</comment>
<evidence type="ECO:0000256" key="2">
    <source>
        <dbReference type="RuleBase" id="RU363103"/>
    </source>
</evidence>
<accession>A0A914BX96</accession>
<dbReference type="AlphaFoldDB" id="A0A914BX96"/>
<dbReference type="InterPro" id="IPR007763">
    <property type="entry name" value="NDUFA12"/>
</dbReference>
<dbReference type="PANTHER" id="PTHR12910:SF2">
    <property type="entry name" value="NADH DEHYDROGENASE [UBIQUINONE] 1 ALPHA SUBCOMPLEX SUBUNIT 12"/>
    <property type="match status" value="1"/>
</dbReference>
<evidence type="ECO:0000313" key="3">
    <source>
        <dbReference type="Proteomes" id="UP000887540"/>
    </source>
</evidence>
<dbReference type="Proteomes" id="UP000887540">
    <property type="component" value="Unplaced"/>
</dbReference>
<evidence type="ECO:0000313" key="4">
    <source>
        <dbReference type="WBParaSite" id="ACRNAN_Path_1213.g4710.t1"/>
    </source>
</evidence>
<dbReference type="Pfam" id="PF05071">
    <property type="entry name" value="NDUFA12"/>
    <property type="match status" value="1"/>
</dbReference>
<organism evidence="3 4">
    <name type="scientific">Acrobeloides nanus</name>
    <dbReference type="NCBI Taxonomy" id="290746"/>
    <lineage>
        <taxon>Eukaryota</taxon>
        <taxon>Metazoa</taxon>
        <taxon>Ecdysozoa</taxon>
        <taxon>Nematoda</taxon>
        <taxon>Chromadorea</taxon>
        <taxon>Rhabditida</taxon>
        <taxon>Tylenchina</taxon>
        <taxon>Cephalobomorpha</taxon>
        <taxon>Cephaloboidea</taxon>
        <taxon>Cephalobidae</taxon>
        <taxon>Acrobeloides</taxon>
    </lineage>
</organism>
<dbReference type="GO" id="GO:0045271">
    <property type="term" value="C:respiratory chain complex I"/>
    <property type="evidence" value="ECO:0007669"/>
    <property type="project" value="InterPro"/>
</dbReference>
<protein>
    <recommendedName>
        <fullName evidence="2">NADH dehydrogenase [ubiquinone] 1 alpha subcomplex subunit 12</fullName>
    </recommendedName>
</protein>
<dbReference type="GO" id="GO:0006979">
    <property type="term" value="P:response to oxidative stress"/>
    <property type="evidence" value="ECO:0007669"/>
    <property type="project" value="TreeGrafter"/>
</dbReference>
<keyword evidence="2" id="KW-0472">Membrane</keyword>
<keyword evidence="2" id="KW-0679">Respiratory chain</keyword>
<keyword evidence="2" id="KW-0249">Electron transport</keyword>
<keyword evidence="2" id="KW-0999">Mitochondrion inner membrane</keyword>
<dbReference type="PANTHER" id="PTHR12910">
    <property type="entry name" value="NADH-UBIQUINONE OXIDOREDUCTASE SUBUNIT B17.2"/>
    <property type="match status" value="1"/>
</dbReference>
<comment type="subcellular location">
    <subcellularLocation>
        <location evidence="2">Mitochondrion inner membrane</location>
        <topology evidence="2">Peripheral membrane protein</topology>
        <orientation evidence="2">Matrix side</orientation>
    </subcellularLocation>
</comment>
<evidence type="ECO:0000256" key="1">
    <source>
        <dbReference type="ARBA" id="ARBA00007355"/>
    </source>
</evidence>
<comment type="function">
    <text evidence="2">Accessory subunit of the mitochondrial membrane respiratory chain NADH dehydrogenase (Complex I), that is believed not to be involved in catalysis. Complex I functions in the transfer of electrons from NADH to the respiratory chain. The immediate electron acceptor for the enzyme is believed to be ubiquinone.</text>
</comment>
<keyword evidence="2" id="KW-0496">Mitochondrion</keyword>
<comment type="similarity">
    <text evidence="1 2">Belongs to the complex I NDUFA12 subunit family.</text>
</comment>
<name>A0A914BX96_9BILA</name>